<dbReference type="Proteomes" id="UP000332515">
    <property type="component" value="Unassembled WGS sequence"/>
</dbReference>
<reference evidence="1 2" key="1">
    <citation type="submission" date="2019-09" db="EMBL/GenBank/DDBJ databases">
        <title>Segnochrobactrum spirostomi gen. nov., sp. nov., isolated from the ciliate Spirostomum cf. yagiui and description of a novel family, Segnochrobactraceae fam. nov. within the order Rhizobiales of the class Alphaproteobacteria.</title>
        <authorList>
            <person name="Akter S."/>
            <person name="Shazib S.U.A."/>
            <person name="Shin M.K."/>
        </authorList>
    </citation>
    <scope>NUCLEOTIDE SEQUENCE [LARGE SCALE GENOMIC DNA]</scope>
    <source>
        <strain evidence="1 2">Sp-1</strain>
    </source>
</reference>
<evidence type="ECO:0000313" key="1">
    <source>
        <dbReference type="EMBL" id="MQT13647.1"/>
    </source>
</evidence>
<comment type="caution">
    <text evidence="1">The sequence shown here is derived from an EMBL/GenBank/DDBJ whole genome shotgun (WGS) entry which is preliminary data.</text>
</comment>
<dbReference type="AlphaFoldDB" id="A0A6A7Y5M4"/>
<keyword evidence="2" id="KW-1185">Reference proteome</keyword>
<proteinExistence type="predicted"/>
<dbReference type="Gene3D" id="3.90.1690.10">
    <property type="entry name" value="phage-related protein like domain"/>
    <property type="match status" value="1"/>
</dbReference>
<evidence type="ECO:0000313" key="2">
    <source>
        <dbReference type="Proteomes" id="UP000332515"/>
    </source>
</evidence>
<gene>
    <name evidence="1" type="ORF">F0357_13555</name>
</gene>
<dbReference type="RefSeq" id="WP_153482651.1">
    <property type="nucleotide sequence ID" value="NZ_VWNA01000001.1"/>
</dbReference>
<name>A0A6A7Y5M4_9HYPH</name>
<dbReference type="InterPro" id="IPR053738">
    <property type="entry name" value="Lambda_capsid_assembly"/>
</dbReference>
<sequence>MSFPFPVNPVLTGIVIAYKNAAFIADRVFPRVGPALSKREFKWNYFPFGQQITIPDGRVGRKSEPNVLEFETEERTGSVVDFGFDDIVPNDDIANAPEGQDPRAFAAERLADTLMLVREQRVAAMTFDPSTYPTSNVLTLSGSSQWSSDSSHPVDNVIDAKDSMVADPNVMVIGRAGWSKLRRNPQVIASIRPSGTQEGVATLQAVADLFELDAIVVGSAFYNAARPGQPVQRTRLWGNSAALLSLNPLARSIDGSPTFGWTAEFGTKVSGTLDEPKVGLRGSVRVRVGESVREIVAAPDLGFLFQSII</sequence>
<protein>
    <submittedName>
        <fullName evidence="1">Capsid protein</fullName>
    </submittedName>
</protein>
<organism evidence="1 2">
    <name type="scientific">Segnochrobactrum spirostomi</name>
    <dbReference type="NCBI Taxonomy" id="2608987"/>
    <lineage>
        <taxon>Bacteria</taxon>
        <taxon>Pseudomonadati</taxon>
        <taxon>Pseudomonadota</taxon>
        <taxon>Alphaproteobacteria</taxon>
        <taxon>Hyphomicrobiales</taxon>
        <taxon>Segnochrobactraceae</taxon>
        <taxon>Segnochrobactrum</taxon>
    </lineage>
</organism>
<dbReference type="EMBL" id="VWNA01000001">
    <property type="protein sequence ID" value="MQT13647.1"/>
    <property type="molecule type" value="Genomic_DNA"/>
</dbReference>
<accession>A0A6A7Y5M4</accession>